<dbReference type="InterPro" id="IPR050556">
    <property type="entry name" value="Type_II_TA_system_RNase"/>
</dbReference>
<evidence type="ECO:0008006" key="10">
    <source>
        <dbReference type="Google" id="ProtNLM"/>
    </source>
</evidence>
<dbReference type="AlphaFoldDB" id="A0A955LA61"/>
<evidence type="ECO:0000313" key="9">
    <source>
        <dbReference type="Proteomes" id="UP000714915"/>
    </source>
</evidence>
<evidence type="ECO:0000256" key="6">
    <source>
        <dbReference type="ARBA" id="ARBA00022842"/>
    </source>
</evidence>
<comment type="caution">
    <text evidence="8">The sequence shown here is derived from an EMBL/GenBank/DDBJ whole genome shotgun (WGS) entry which is preliminary data.</text>
</comment>
<evidence type="ECO:0000256" key="1">
    <source>
        <dbReference type="ARBA" id="ARBA00001946"/>
    </source>
</evidence>
<keyword evidence="6" id="KW-0460">Magnesium</keyword>
<dbReference type="InterPro" id="IPR029060">
    <property type="entry name" value="PIN-like_dom_sf"/>
</dbReference>
<keyword evidence="5" id="KW-0378">Hydrolase</keyword>
<keyword evidence="3" id="KW-0540">Nuclease</keyword>
<evidence type="ECO:0000313" key="8">
    <source>
        <dbReference type="EMBL" id="MCA9386497.1"/>
    </source>
</evidence>
<dbReference type="PANTHER" id="PTHR33653">
    <property type="entry name" value="RIBONUCLEASE VAPC2"/>
    <property type="match status" value="1"/>
</dbReference>
<comment type="similarity">
    <text evidence="7">Belongs to the PINc/VapC protein family.</text>
</comment>
<dbReference type="Proteomes" id="UP000714915">
    <property type="component" value="Unassembled WGS sequence"/>
</dbReference>
<dbReference type="SUPFAM" id="SSF88723">
    <property type="entry name" value="PIN domain-like"/>
    <property type="match status" value="1"/>
</dbReference>
<dbReference type="PANTHER" id="PTHR33653:SF1">
    <property type="entry name" value="RIBONUCLEASE VAPC2"/>
    <property type="match status" value="1"/>
</dbReference>
<evidence type="ECO:0000256" key="2">
    <source>
        <dbReference type="ARBA" id="ARBA00022649"/>
    </source>
</evidence>
<organism evidence="8 9">
    <name type="scientific">Candidatus Dojkabacteria bacterium</name>
    <dbReference type="NCBI Taxonomy" id="2099670"/>
    <lineage>
        <taxon>Bacteria</taxon>
        <taxon>Candidatus Dojkabacteria</taxon>
    </lineage>
</organism>
<dbReference type="GO" id="GO:0016787">
    <property type="term" value="F:hydrolase activity"/>
    <property type="evidence" value="ECO:0007669"/>
    <property type="project" value="UniProtKB-KW"/>
</dbReference>
<name>A0A955LA61_9BACT</name>
<dbReference type="GO" id="GO:0004518">
    <property type="term" value="F:nuclease activity"/>
    <property type="evidence" value="ECO:0007669"/>
    <property type="project" value="UniProtKB-KW"/>
</dbReference>
<gene>
    <name evidence="8" type="ORF">KC669_00515</name>
</gene>
<evidence type="ECO:0000256" key="4">
    <source>
        <dbReference type="ARBA" id="ARBA00022723"/>
    </source>
</evidence>
<dbReference type="Gene3D" id="3.40.50.1010">
    <property type="entry name" value="5'-nuclease"/>
    <property type="match status" value="1"/>
</dbReference>
<comment type="cofactor">
    <cofactor evidence="1">
        <name>Mg(2+)</name>
        <dbReference type="ChEBI" id="CHEBI:18420"/>
    </cofactor>
</comment>
<sequence>MKQTILVDIGIIVEYLKTGKGLLPKAYENYKMQIVSSTYVELLSSQTFQNPELEKEVLDFLHKYFEVISVDEKIAQSAAKVIREHEKTLAVSLLAGAAITNSLEVLTDKKKDFEGIEGVTLVDLK</sequence>
<keyword evidence="2" id="KW-1277">Toxin-antitoxin system</keyword>
<reference evidence="8" key="2">
    <citation type="journal article" date="2021" name="Microbiome">
        <title>Successional dynamics and alternative stable states in a saline activated sludge microbial community over 9 years.</title>
        <authorList>
            <person name="Wang Y."/>
            <person name="Ye J."/>
            <person name="Ju F."/>
            <person name="Liu L."/>
            <person name="Boyd J.A."/>
            <person name="Deng Y."/>
            <person name="Parks D.H."/>
            <person name="Jiang X."/>
            <person name="Yin X."/>
            <person name="Woodcroft B.J."/>
            <person name="Tyson G.W."/>
            <person name="Hugenholtz P."/>
            <person name="Polz M.F."/>
            <person name="Zhang T."/>
        </authorList>
    </citation>
    <scope>NUCLEOTIDE SEQUENCE</scope>
    <source>
        <strain evidence="8">HKST-UBA09</strain>
    </source>
</reference>
<dbReference type="GO" id="GO:0046872">
    <property type="term" value="F:metal ion binding"/>
    <property type="evidence" value="ECO:0007669"/>
    <property type="project" value="UniProtKB-KW"/>
</dbReference>
<evidence type="ECO:0000256" key="5">
    <source>
        <dbReference type="ARBA" id="ARBA00022801"/>
    </source>
</evidence>
<proteinExistence type="inferred from homology"/>
<evidence type="ECO:0000256" key="7">
    <source>
        <dbReference type="ARBA" id="ARBA00038093"/>
    </source>
</evidence>
<protein>
    <recommendedName>
        <fullName evidence="10">PIN domain-containing protein</fullName>
    </recommendedName>
</protein>
<evidence type="ECO:0000256" key="3">
    <source>
        <dbReference type="ARBA" id="ARBA00022722"/>
    </source>
</evidence>
<keyword evidence="4" id="KW-0479">Metal-binding</keyword>
<reference evidence="8" key="1">
    <citation type="submission" date="2020-04" db="EMBL/GenBank/DDBJ databases">
        <authorList>
            <person name="Zhang T."/>
        </authorList>
    </citation>
    <scope>NUCLEOTIDE SEQUENCE</scope>
    <source>
        <strain evidence="8">HKST-UBA09</strain>
    </source>
</reference>
<accession>A0A955LA61</accession>
<dbReference type="EMBL" id="JAGQLF010000004">
    <property type="protein sequence ID" value="MCA9386497.1"/>
    <property type="molecule type" value="Genomic_DNA"/>
</dbReference>